<reference evidence="1 2" key="1">
    <citation type="journal article" date="2021" name="Commun. Biol.">
        <title>Genomic insights into the host specific adaptation of the Pneumocystis genus.</title>
        <authorList>
            <person name="Cisse O.H."/>
            <person name="Ma L."/>
            <person name="Dekker J.P."/>
            <person name="Khil P.P."/>
            <person name="Youn J.-H."/>
            <person name="Brenchley J.M."/>
            <person name="Blair R."/>
            <person name="Pahar B."/>
            <person name="Chabe M."/>
            <person name="Van Rompay K.K.A."/>
            <person name="Keesler R."/>
            <person name="Sukura A."/>
            <person name="Hirsch V."/>
            <person name="Kutty G."/>
            <person name="Liu Y."/>
            <person name="Peng L."/>
            <person name="Chen J."/>
            <person name="Song J."/>
            <person name="Weissenbacher-Lang C."/>
            <person name="Xu J."/>
            <person name="Upham N.S."/>
            <person name="Stajich J.E."/>
            <person name="Cuomo C.A."/>
            <person name="Cushion M.T."/>
            <person name="Kovacs J.A."/>
        </authorList>
    </citation>
    <scope>NUCLEOTIDE SEQUENCE [LARGE SCALE GENOMIC DNA]</scope>
    <source>
        <strain evidence="1 2">RABM</strain>
    </source>
</reference>
<dbReference type="Proteomes" id="UP000768646">
    <property type="component" value="Unassembled WGS sequence"/>
</dbReference>
<accession>A0ACB7CFU4</accession>
<evidence type="ECO:0000313" key="2">
    <source>
        <dbReference type="Proteomes" id="UP000768646"/>
    </source>
</evidence>
<sequence>MSSNACKISDPWKINRSEEAEDFLVFCSSEHEELNGDTFERLLEQALALPVSESSSTVEQDVLANAELVQIVVRAGLLGLISCVRRYSISFLECLYGLCETNMSVLRAQKSLRFIQAMIRRNPAVLHVMADCQEELRVWLTWRMVLLLQRGMAQVIRKDVFETYVIMGADGATALVVLDSLKELVKEFAFRIMSSVSEFTQAHDGKILESFSDVPEFCRFSAFDMLDIVGSIFQMIVDWVFDSRVAGVVFASWSSNWIGCNVDMLWDFLVQFLSKTFSVDYVVWIYVLFLKMLGKLLCRMARQSSTNDSHVCFRVAITLILFAFENMHSNEISDKLNLALQEALCIGLLGVSKISNQFPEHISMVCMRLIPCFERFQKSPIRFMATTYDFKICYMYSIIVMLSTTELCVQFDSVNCFVEFLSQYLKGIKMVFESECLREEYSYVIDYIEIVWNNHVKFDNLKIGQLYPSSDPIFYISKYISTAFLGFSGKIDHIFDEIHRFFFDTSHDLVQYKVIFEIIGLLSCASAGCLTVFRSSHDSSFSLLCNLCDHPNLSAKVLDSCEIIVRSELIKSCLDLEWFTRSNKLRVIAMMTLGRIIRHSTIESEIRLSTSVLGNWCIQSLQSSLRGLRIQSGYTLCCFYNKKISDDPNNELTLENRRYIFDVLKELSANDKKIYMESVVLFWAELAKISKADELNLILILFVEYLGRGNLFIQALIFQEIHSISNAHNLTPLQLFSPYWSTVSVAVVKQMQNCPQIIQTFSTILGISSSDFLAQTQAYTLPYLIVSKRKDVIEKIASSVQKDVSKLCLDNMSYILAVLLTQDVACVESAAMLLLSLASSDFKKVDLSSLVRSEPILIAVELLQMFSSEFDEKRKRVLRALEIVSAIVCKISLDQIYSDTFNSKDVLSNFFCRYTLGIVAQFTDLINDVRGKNSVPQKLRYLSGIEELVKLSGSSISSAIPQISACLQSALLDPSLRKASLCSWLTLVNNLNDFDLSGILGQTFSLFLRYWHECSSIEKQLIRELFFSLINDRKNVIEESIANIPSLNIIKQLDDIEKELSKFRRFVSFSDHLRNIARRCADDSEIVCYQGLLELREYLYKNQASLSSLIIKERTEQVIEYIIRILLDVCQKYREANKDIIIVSAECLGAIGAVDPLRVDAEKKNQELVVLYNFENVDENVTFVSSFIQEQLVGAFRSATDTRAQGFLAYVMQELLKFCGFTVSNITNTNESSFETFKRWSYFSTSSKQTLIPLLNSRYFVNQPLLNVVSAYPIYSTAKTYKIWLYNFSLDIFRNVEGDNAKKIFSICTYIIKNQDLNIANFLLPFAFLNVILTGTEYLRTMVTNELLDVLKDGESNELHLIESEKVQLACRTVFSIIDYLSTWLRRKRSFNSSCKVALARRANRYMVADDDIDNDPLIKKVDSLLLAIPSGLIGRASYNCGSYARAVFYWEQHIRQERNNGLDNKGLRPLYKQLQQMYMNLDDPDTIEGISSKFHTFDLDQQILIHESAGRWEAAQTCYELVLDEKNPKFELLNGLLNCLKRQGHYETLLTEVDGLISYNLSFTNKLVNIGAEIAWQLEKWDVLEKYLRVTDAKLFDIGFGKALLFLKNKKYSDYENCISELRMQLAMSLGTSNIDSTWQCYDILFKLHMLFELEYVYNFFKDDVDDIGPIMSNFDQRLQLMTSSFEHKRSVLSLRRIVLDILGSSKGINVSDEVAEIWLKIAKLARKSGYSQQSYNSILIAKSKGSSLASVEHARWWWNQGEHRKAIESLENAFAAGIFNFPENPNSKTKESDTYFDRYSFTKSGAYITGKASLLLAKWKDRGGQSNARILVQKYQDAVKKHDRWEKGHYYLGYYYNRLYDEEAKRPPGQQSVNFLEGEWTRLICISYGRALHYGCKYIYQTMPKFLTFWLDFGNNVNKIIPDVGNKEFQQRLLEARHSRLKLINESVKKYAKRLPAYLFLTSFSQLISRITHSNPSVFSILEMIIVSVISTYPRQSLWYILSVSKSHSKIRSERGNIILQKLMVDTKRSSINMRKLINQAQLLTSQFIRLCNTEITSKKSIQSLSKDFRFSFSVVPIDIVVPIQSVLIITLPSSPAAIKHHSPFPDDQPCLHGFLDEVDIMNSLQKPRKITIIGSDGRHYPFLCKPKDDLRKDARLMEFNSMINKFLRIDNESRKRQLYIRTYSVIPLNEECGLIEWVSHTRPLRDIILKSYKQKNIVINYSEVRSILDMASLSSNPGTIFIEKLLPKFPAVFHEWLTQNMVDALGVTGYNGVFRKSCEVTMRILKLNQESLISVLETFIHDPLVEWDKKKRNVSADNSLNTENVEAKKVLDSIKRKLDGYMTAEVTPLSIEGQVEELILQAINPELLALIWASYIYDSLLENIVSKIVTRYGAFRKLEASSFFNIDEDSSVNGDDSENNQNSNVFNVSSDLKYDVQQAREKLITMISNAQNECSLILDFVSLLVSSVKPTLGNSMSTFLKERIPVGSLGIERVKGDIFQEDRVVSSGWKIQALSKAASDLLDASVRIDKEMSLETKFWDHVNILKQNGWNLVHSRANRSKNLVVNYGIMDVSRILGKGFAILKRNVDGGIKFDGIDTNEIFKTMRLRFFESDIVKGEAIWDNSSFLELFDKNVQILSRRRDSFFEEELLEEIMKEVNYFDDLNAIVIDHGVSVEILGSKRMLLIDIVDSSVEIKEFNGEYDILCEAILLALHLFFSYYESQKLKWTDDLPFLSKTQSKKQSRILFPILSQLSHYFVFNDIFKELDNCVKVISAEGWFISYKIRKYVGMDFGVSEDSIIQAIVDGAESIIEIHLPGSSQIVINMQTIDCKTSFAIDFRDSGINGCMMSKTSCRSIFEVLECVIWSINRDFMNVLQEIVAPEWVVKNGELLNINSGERLKIEIFIQRNDDGIWKVVLYKNGVFVCVENDKISDVICKIT</sequence>
<comment type="caution">
    <text evidence="1">The sequence shown here is derived from an EMBL/GenBank/DDBJ whole genome shotgun (WGS) entry which is preliminary data.</text>
</comment>
<name>A0ACB7CFU4_9ASCO</name>
<protein>
    <submittedName>
        <fullName evidence="1">Uncharacterized protein</fullName>
    </submittedName>
</protein>
<evidence type="ECO:0000313" key="1">
    <source>
        <dbReference type="EMBL" id="KAG4305883.1"/>
    </source>
</evidence>
<dbReference type="EMBL" id="JABTEG010000002">
    <property type="protein sequence ID" value="KAG4305883.1"/>
    <property type="molecule type" value="Genomic_DNA"/>
</dbReference>
<keyword evidence="2" id="KW-1185">Reference proteome</keyword>
<organism evidence="1 2">
    <name type="scientific">Pneumocystis oryctolagi</name>
    <dbReference type="NCBI Taxonomy" id="42067"/>
    <lineage>
        <taxon>Eukaryota</taxon>
        <taxon>Fungi</taxon>
        <taxon>Dikarya</taxon>
        <taxon>Ascomycota</taxon>
        <taxon>Taphrinomycotina</taxon>
        <taxon>Pneumocystomycetes</taxon>
        <taxon>Pneumocystaceae</taxon>
        <taxon>Pneumocystis</taxon>
    </lineage>
</organism>
<gene>
    <name evidence="1" type="ORF">PORY_000793</name>
</gene>
<proteinExistence type="predicted"/>